<accession>A0A9J6ZZJ5</accession>
<keyword evidence="3" id="KW-1185">Reference proteome</keyword>
<proteinExistence type="predicted"/>
<dbReference type="EMBL" id="CP090569">
    <property type="protein sequence ID" value="USF88286.1"/>
    <property type="molecule type" value="Genomic_DNA"/>
</dbReference>
<protein>
    <submittedName>
        <fullName evidence="2">Uncharacterized protein</fullName>
    </submittedName>
</protein>
<feature type="compositionally biased region" description="Polar residues" evidence="1">
    <location>
        <begin position="56"/>
        <end position="140"/>
    </location>
</feature>
<dbReference type="AlphaFoldDB" id="A0A9J6ZZJ5"/>
<dbReference type="RefSeq" id="WP_138921781.1">
    <property type="nucleotide sequence ID" value="NZ_CP090569.1"/>
</dbReference>
<reference evidence="2" key="1">
    <citation type="journal article" date="2022" name="Mol. Ecol. Resour.">
        <title>The complete and closed genome of the facultative generalist Candidatus Endoriftia persephone from deep-sea hydrothermal vents.</title>
        <authorList>
            <person name="de Oliveira A.L."/>
            <person name="Srivastava A."/>
            <person name="Espada-Hinojosa S."/>
            <person name="Bright M."/>
        </authorList>
    </citation>
    <scope>NUCLEOTIDE SEQUENCE</scope>
    <source>
        <strain evidence="2">Tica-EPR-9o50.N</strain>
    </source>
</reference>
<evidence type="ECO:0000256" key="1">
    <source>
        <dbReference type="SAM" id="MobiDB-lite"/>
    </source>
</evidence>
<organism evidence="2 3">
    <name type="scientific">Candidatus Endoriftia persephonae</name>
    <dbReference type="NCBI Taxonomy" id="393765"/>
    <lineage>
        <taxon>Bacteria</taxon>
        <taxon>Pseudomonadati</taxon>
        <taxon>Pseudomonadota</taxon>
        <taxon>Gammaproteobacteria</taxon>
        <taxon>Chromatiales</taxon>
        <taxon>Sedimenticolaceae</taxon>
        <taxon>Candidatus Endoriftia</taxon>
    </lineage>
</organism>
<evidence type="ECO:0000313" key="3">
    <source>
        <dbReference type="Proteomes" id="UP001056649"/>
    </source>
</evidence>
<feature type="region of interest" description="Disordered" evidence="1">
    <location>
        <begin position="1"/>
        <end position="186"/>
    </location>
</feature>
<dbReference type="KEGG" id="eps:L0Y14_03335"/>
<sequence>MNMMNRMFGSSNQRDDYGRNDRYYAPPAQYDRGNNYGTTPTYQAPFLGYGYGDTPGYSNPQDYGSASSYGYTSPSQYTQPTYPSPQDYSQQGQALSQQPGSNQYDTSANINTPPAPVHQTQTSPTWRPLTQAQPASTSASIGRYSQDPQIPGQFGMESIPMVNGQPAKFRPLETPPRADDGTVSAQ</sequence>
<feature type="compositionally biased region" description="Basic and acidic residues" evidence="1">
    <location>
        <begin position="13"/>
        <end position="22"/>
    </location>
</feature>
<name>A0A9J6ZZJ5_9GAMM</name>
<gene>
    <name evidence="2" type="ORF">L0Y14_03335</name>
</gene>
<evidence type="ECO:0000313" key="2">
    <source>
        <dbReference type="EMBL" id="USF88286.1"/>
    </source>
</evidence>
<dbReference type="Proteomes" id="UP001056649">
    <property type="component" value="Chromosome"/>
</dbReference>